<proteinExistence type="inferred from homology"/>
<dbReference type="FunCoup" id="A0A0L0HTX4">
    <property type="interactions" value="216"/>
</dbReference>
<dbReference type="Proteomes" id="UP000053201">
    <property type="component" value="Unassembled WGS sequence"/>
</dbReference>
<evidence type="ECO:0000256" key="2">
    <source>
        <dbReference type="ARBA" id="ARBA00022722"/>
    </source>
</evidence>
<dbReference type="SUPFAM" id="SSF51556">
    <property type="entry name" value="Metallo-dependent hydrolases"/>
    <property type="match status" value="1"/>
</dbReference>
<feature type="binding site" evidence="5">
    <location>
        <position position="158"/>
    </location>
    <ligand>
        <name>a divalent metal cation</name>
        <dbReference type="ChEBI" id="CHEBI:60240"/>
        <label>2</label>
    </ligand>
</feature>
<protein>
    <submittedName>
        <fullName evidence="6">TatD family hydrolase</fullName>
    </submittedName>
</protein>
<dbReference type="CDD" id="cd01310">
    <property type="entry name" value="TatD_DNAse"/>
    <property type="match status" value="1"/>
</dbReference>
<keyword evidence="3 5" id="KW-0479">Metal-binding</keyword>
<dbReference type="InParanoid" id="A0A0L0HTX4"/>
<dbReference type="OrthoDB" id="6079689at2759"/>
<dbReference type="GeneID" id="27684007"/>
<dbReference type="FunFam" id="3.20.20.140:FF:000040">
    <property type="entry name" value="Putative tatD related deoxyribonuclease"/>
    <property type="match status" value="1"/>
</dbReference>
<dbReference type="GO" id="GO:0005829">
    <property type="term" value="C:cytosol"/>
    <property type="evidence" value="ECO:0007669"/>
    <property type="project" value="TreeGrafter"/>
</dbReference>
<dbReference type="InterPro" id="IPR050891">
    <property type="entry name" value="TatD-type_Hydrolase"/>
</dbReference>
<evidence type="ECO:0000313" key="6">
    <source>
        <dbReference type="EMBL" id="KND04542.1"/>
    </source>
</evidence>
<dbReference type="PANTHER" id="PTHR10060:SF15">
    <property type="entry name" value="DEOXYRIBONUCLEASE TATDN1"/>
    <property type="match status" value="1"/>
</dbReference>
<dbReference type="PANTHER" id="PTHR10060">
    <property type="entry name" value="TATD FAMILY DEOXYRIBONUCLEASE"/>
    <property type="match status" value="1"/>
</dbReference>
<dbReference type="PIRSF" id="PIRSF005902">
    <property type="entry name" value="DNase_TatD"/>
    <property type="match status" value="1"/>
</dbReference>
<feature type="binding site" evidence="5">
    <location>
        <position position="121"/>
    </location>
    <ligand>
        <name>a divalent metal cation</name>
        <dbReference type="ChEBI" id="CHEBI:60240"/>
        <label>1</label>
    </ligand>
</feature>
<gene>
    <name evidence="6" type="ORF">SPPG_00267</name>
</gene>
<keyword evidence="4 6" id="KW-0378">Hydrolase</keyword>
<evidence type="ECO:0000256" key="5">
    <source>
        <dbReference type="PIRSR" id="PIRSR005902-1"/>
    </source>
</evidence>
<dbReference type="PROSITE" id="PS01091">
    <property type="entry name" value="TATD_3"/>
    <property type="match status" value="1"/>
</dbReference>
<evidence type="ECO:0000256" key="3">
    <source>
        <dbReference type="ARBA" id="ARBA00022723"/>
    </source>
</evidence>
<comment type="similarity">
    <text evidence="1">Belongs to the metallo-dependent hydrolases superfamily. TatD-type hydrolase family.</text>
</comment>
<dbReference type="GO" id="GO:0004519">
    <property type="term" value="F:endonuclease activity"/>
    <property type="evidence" value="ECO:0007669"/>
    <property type="project" value="EnsemblFungi"/>
</dbReference>
<dbReference type="OMA" id="YGGSQKH"/>
<reference evidence="6 7" key="1">
    <citation type="submission" date="2009-08" db="EMBL/GenBank/DDBJ databases">
        <title>The Genome Sequence of Spizellomyces punctatus strain DAOM BR117.</title>
        <authorList>
            <consortium name="The Broad Institute Genome Sequencing Platform"/>
            <person name="Russ C."/>
            <person name="Cuomo C."/>
            <person name="Shea T."/>
            <person name="Young S.K."/>
            <person name="Zeng Q."/>
            <person name="Koehrsen M."/>
            <person name="Haas B."/>
            <person name="Borodovsky M."/>
            <person name="Guigo R."/>
            <person name="Alvarado L."/>
            <person name="Berlin A."/>
            <person name="Bochicchio J."/>
            <person name="Borenstein D."/>
            <person name="Chapman S."/>
            <person name="Chen Z."/>
            <person name="Engels R."/>
            <person name="Freedman E."/>
            <person name="Gellesch M."/>
            <person name="Goldberg J."/>
            <person name="Griggs A."/>
            <person name="Gujja S."/>
            <person name="Heiman D."/>
            <person name="Hepburn T."/>
            <person name="Howarth C."/>
            <person name="Jen D."/>
            <person name="Larson L."/>
            <person name="Lewis B."/>
            <person name="Mehta T."/>
            <person name="Park D."/>
            <person name="Pearson M."/>
            <person name="Roberts A."/>
            <person name="Saif S."/>
            <person name="Shenoy N."/>
            <person name="Sisk P."/>
            <person name="Stolte C."/>
            <person name="Sykes S."/>
            <person name="Thomson T."/>
            <person name="Walk T."/>
            <person name="White J."/>
            <person name="Yandava C."/>
            <person name="Burger G."/>
            <person name="Gray M.W."/>
            <person name="Holland P.W.H."/>
            <person name="King N."/>
            <person name="Lang F.B.F."/>
            <person name="Roger A.J."/>
            <person name="Ruiz-Trillo I."/>
            <person name="Lander E."/>
            <person name="Nusbaum C."/>
        </authorList>
    </citation>
    <scope>NUCLEOTIDE SEQUENCE [LARGE SCALE GENOMIC DNA]</scope>
    <source>
        <strain evidence="6 7">DAOM BR117</strain>
    </source>
</reference>
<evidence type="ECO:0000313" key="7">
    <source>
        <dbReference type="Proteomes" id="UP000053201"/>
    </source>
</evidence>
<dbReference type="Gene3D" id="3.20.20.140">
    <property type="entry name" value="Metal-dependent hydrolases"/>
    <property type="match status" value="1"/>
</dbReference>
<evidence type="ECO:0000256" key="1">
    <source>
        <dbReference type="ARBA" id="ARBA00009275"/>
    </source>
</evidence>
<dbReference type="STRING" id="645134.A0A0L0HTX4"/>
<dbReference type="GO" id="GO:0034599">
    <property type="term" value="P:cellular response to oxidative stress"/>
    <property type="evidence" value="ECO:0007669"/>
    <property type="project" value="EnsemblFungi"/>
</dbReference>
<accession>A0A0L0HTX4</accession>
<dbReference type="AlphaFoldDB" id="A0A0L0HTX4"/>
<name>A0A0L0HTX4_SPIPD</name>
<organism evidence="6 7">
    <name type="scientific">Spizellomyces punctatus (strain DAOM BR117)</name>
    <dbReference type="NCBI Taxonomy" id="645134"/>
    <lineage>
        <taxon>Eukaryota</taxon>
        <taxon>Fungi</taxon>
        <taxon>Fungi incertae sedis</taxon>
        <taxon>Chytridiomycota</taxon>
        <taxon>Chytridiomycota incertae sedis</taxon>
        <taxon>Chytridiomycetes</taxon>
        <taxon>Spizellomycetales</taxon>
        <taxon>Spizellomycetaceae</taxon>
        <taxon>Spizellomyces</taxon>
    </lineage>
</organism>
<feature type="binding site" evidence="5">
    <location>
        <position position="232"/>
    </location>
    <ligand>
        <name>a divalent metal cation</name>
        <dbReference type="ChEBI" id="CHEBI:60240"/>
        <label>1</label>
    </ligand>
</feature>
<keyword evidence="2" id="KW-0540">Nuclease</keyword>
<dbReference type="EMBL" id="KQ257450">
    <property type="protein sequence ID" value="KND04542.1"/>
    <property type="molecule type" value="Genomic_DNA"/>
</dbReference>
<dbReference type="InterPro" id="IPR032466">
    <property type="entry name" value="Metal_Hydrolase"/>
</dbReference>
<keyword evidence="7" id="KW-1185">Reference proteome</keyword>
<sequence length="315" mass="35832">MAYKCIDIGVNLTDPMFRGTYRGKPVHTDDLEQVLQRARDAGVERIMVTGGNLKESQEALHLARRHDFLFSTVGCHPTRCQEFETSSDGTPQDPDAYFTSLLSIIKEDAASPSAKVVAVGECGLDYDRLEFCPKELQLRYYERQFDLAQQTGLPMFLHNRNTGSDFIELTKRNRSKFVGGVVHSFDGSIEEMKVIVGELDLFVGINGCSLKTQRNLDVVKEIPVDRLMIETDAPWCDVRPTHASYKYIKDTEFANASSHKKKEKFEMGCMVKGRNEPCQIRQVLKVIADLKSMDIRELSEIVYHNTRKMFFLGRS</sequence>
<evidence type="ECO:0000256" key="4">
    <source>
        <dbReference type="ARBA" id="ARBA00022801"/>
    </source>
</evidence>
<dbReference type="GO" id="GO:0046872">
    <property type="term" value="F:metal ion binding"/>
    <property type="evidence" value="ECO:0007669"/>
    <property type="project" value="UniProtKB-KW"/>
</dbReference>
<dbReference type="RefSeq" id="XP_016612581.1">
    <property type="nucleotide sequence ID" value="XM_016748598.1"/>
</dbReference>
<dbReference type="eggNOG" id="KOG3020">
    <property type="taxonomic scope" value="Eukaryota"/>
</dbReference>
<dbReference type="InterPro" id="IPR018228">
    <property type="entry name" value="DNase_TatD-rel_CS"/>
</dbReference>
<dbReference type="Pfam" id="PF01026">
    <property type="entry name" value="TatD_DNase"/>
    <property type="match status" value="1"/>
</dbReference>
<dbReference type="GO" id="GO:0008296">
    <property type="term" value="F:3'-5'-DNA exonuclease activity"/>
    <property type="evidence" value="ECO:0007669"/>
    <property type="project" value="EnsemblFungi"/>
</dbReference>
<feature type="binding site" evidence="5">
    <location>
        <position position="183"/>
    </location>
    <ligand>
        <name>a divalent metal cation</name>
        <dbReference type="ChEBI" id="CHEBI:60240"/>
        <label>2</label>
    </ligand>
</feature>
<dbReference type="GO" id="GO:0006309">
    <property type="term" value="P:apoptotic DNA fragmentation"/>
    <property type="evidence" value="ECO:0007669"/>
    <property type="project" value="EnsemblFungi"/>
</dbReference>
<dbReference type="VEuPathDB" id="FungiDB:SPPG_00267"/>
<dbReference type="InterPro" id="IPR001130">
    <property type="entry name" value="TatD-like"/>
</dbReference>